<reference evidence="2 3" key="1">
    <citation type="submission" date="2017-05" db="EMBL/GenBank/DDBJ databases">
        <title>Genome of Chryseobacterium haifense.</title>
        <authorList>
            <person name="Newman J.D."/>
        </authorList>
    </citation>
    <scope>NUCLEOTIDE SEQUENCE [LARGE SCALE GENOMIC DNA]</scope>
    <source>
        <strain evidence="2 3">DSM 19056</strain>
    </source>
</reference>
<organism evidence="2 3">
    <name type="scientific">Kaistella haifensis DSM 19056</name>
    <dbReference type="NCBI Taxonomy" id="1450526"/>
    <lineage>
        <taxon>Bacteria</taxon>
        <taxon>Pseudomonadati</taxon>
        <taxon>Bacteroidota</taxon>
        <taxon>Flavobacteriia</taxon>
        <taxon>Flavobacteriales</taxon>
        <taxon>Weeksellaceae</taxon>
        <taxon>Chryseobacterium group</taxon>
        <taxon>Kaistella</taxon>
    </lineage>
</organism>
<dbReference type="RefSeq" id="WP_088264994.1">
    <property type="nucleotide sequence ID" value="NZ_JASZ02000072.1"/>
</dbReference>
<dbReference type="PROSITE" id="PS50837">
    <property type="entry name" value="NACHT"/>
    <property type="match status" value="1"/>
</dbReference>
<accession>A0A246B6E1</accession>
<dbReference type="Gene3D" id="3.40.50.300">
    <property type="entry name" value="P-loop containing nucleotide triphosphate hydrolases"/>
    <property type="match status" value="1"/>
</dbReference>
<dbReference type="PANTHER" id="PTHR46312">
    <property type="entry name" value="NACHT DOMAIN-CONTAINING PROTEIN"/>
    <property type="match status" value="1"/>
</dbReference>
<evidence type="ECO:0000313" key="2">
    <source>
        <dbReference type="EMBL" id="OWK96946.1"/>
    </source>
</evidence>
<sequence length="399" mass="47438">MDKSLEVTSLIQPLKDLYNSVSDEWKNFFDIGLDDYLYSQTHKYFFTNTFIHRSEKVKFYDIYYPIKAKHNKLTTNFSDIEELFSSYSKIIINGSAGSGKTTLIKHLFLKSLFEKTRIPILIELRHLNDYDGNIEKLITDKILNNNVKPNSKILKRSLQTGKFLFLFDGYDEIFSHKKDDINRQLEYFIDQYSNNNFVISTRPGSGIEIFNRFFDFKVEKLTNEDVINFIDKIVENDERKQRISDIVNDPTNDSYFEFLRNPLLLSMFILAFENHPEIPQKKSAFYRNVFDTLYSKHDGITKNSFPREKQSNLQRDDFEDILSVFSYISSIDGDYKFTEEFLTDTLNKVKESTNYKFETQKFIYDLRTTISILVLDGFEYFFPHRSMQEYFTAFFISRF</sequence>
<evidence type="ECO:0000313" key="3">
    <source>
        <dbReference type="Proteomes" id="UP000197587"/>
    </source>
</evidence>
<dbReference type="InterPro" id="IPR007111">
    <property type="entry name" value="NACHT_NTPase"/>
</dbReference>
<dbReference type="SUPFAM" id="SSF52540">
    <property type="entry name" value="P-loop containing nucleoside triphosphate hydrolases"/>
    <property type="match status" value="1"/>
</dbReference>
<dbReference type="Pfam" id="PF05729">
    <property type="entry name" value="NACHT"/>
    <property type="match status" value="1"/>
</dbReference>
<gene>
    <name evidence="2" type="ORF">AP75_13820</name>
</gene>
<dbReference type="Proteomes" id="UP000197587">
    <property type="component" value="Unassembled WGS sequence"/>
</dbReference>
<keyword evidence="3" id="KW-1185">Reference proteome</keyword>
<feature type="domain" description="NACHT" evidence="1">
    <location>
        <begin position="88"/>
        <end position="208"/>
    </location>
</feature>
<protein>
    <recommendedName>
        <fullName evidence="1">NACHT domain-containing protein</fullName>
    </recommendedName>
</protein>
<dbReference type="AlphaFoldDB" id="A0A246B6E1"/>
<dbReference type="PANTHER" id="PTHR46312:SF2">
    <property type="entry name" value="NUCLEOTIDE-BINDING OLIGOMERIZATION DOMAIN-CONTAINING PROTEIN 2-LIKE"/>
    <property type="match status" value="1"/>
</dbReference>
<proteinExistence type="predicted"/>
<comment type="caution">
    <text evidence="2">The sequence shown here is derived from an EMBL/GenBank/DDBJ whole genome shotgun (WGS) entry which is preliminary data.</text>
</comment>
<dbReference type="InterPro" id="IPR027417">
    <property type="entry name" value="P-loop_NTPase"/>
</dbReference>
<name>A0A246B6E1_9FLAO</name>
<dbReference type="EMBL" id="JASZ02000072">
    <property type="protein sequence ID" value="OWK96946.1"/>
    <property type="molecule type" value="Genomic_DNA"/>
</dbReference>
<evidence type="ECO:0000259" key="1">
    <source>
        <dbReference type="PROSITE" id="PS50837"/>
    </source>
</evidence>